<protein>
    <submittedName>
        <fullName evidence="2">Uncharacterized protein</fullName>
    </submittedName>
</protein>
<organism evidence="2 3">
    <name type="scientific">Choiromyces venosus 120613-1</name>
    <dbReference type="NCBI Taxonomy" id="1336337"/>
    <lineage>
        <taxon>Eukaryota</taxon>
        <taxon>Fungi</taxon>
        <taxon>Dikarya</taxon>
        <taxon>Ascomycota</taxon>
        <taxon>Pezizomycotina</taxon>
        <taxon>Pezizomycetes</taxon>
        <taxon>Pezizales</taxon>
        <taxon>Tuberaceae</taxon>
        <taxon>Choiromyces</taxon>
    </lineage>
</organism>
<evidence type="ECO:0000313" key="2">
    <source>
        <dbReference type="EMBL" id="RPA97319.1"/>
    </source>
</evidence>
<evidence type="ECO:0000256" key="1">
    <source>
        <dbReference type="SAM" id="MobiDB-lite"/>
    </source>
</evidence>
<name>A0A3N4JGC4_9PEZI</name>
<reference evidence="2 3" key="1">
    <citation type="journal article" date="2018" name="Nat. Ecol. Evol.">
        <title>Pezizomycetes genomes reveal the molecular basis of ectomycorrhizal truffle lifestyle.</title>
        <authorList>
            <person name="Murat C."/>
            <person name="Payen T."/>
            <person name="Noel B."/>
            <person name="Kuo A."/>
            <person name="Morin E."/>
            <person name="Chen J."/>
            <person name="Kohler A."/>
            <person name="Krizsan K."/>
            <person name="Balestrini R."/>
            <person name="Da Silva C."/>
            <person name="Montanini B."/>
            <person name="Hainaut M."/>
            <person name="Levati E."/>
            <person name="Barry K.W."/>
            <person name="Belfiori B."/>
            <person name="Cichocki N."/>
            <person name="Clum A."/>
            <person name="Dockter R.B."/>
            <person name="Fauchery L."/>
            <person name="Guy J."/>
            <person name="Iotti M."/>
            <person name="Le Tacon F."/>
            <person name="Lindquist E.A."/>
            <person name="Lipzen A."/>
            <person name="Malagnac F."/>
            <person name="Mello A."/>
            <person name="Molinier V."/>
            <person name="Miyauchi S."/>
            <person name="Poulain J."/>
            <person name="Riccioni C."/>
            <person name="Rubini A."/>
            <person name="Sitrit Y."/>
            <person name="Splivallo R."/>
            <person name="Traeger S."/>
            <person name="Wang M."/>
            <person name="Zifcakova L."/>
            <person name="Wipf D."/>
            <person name="Zambonelli A."/>
            <person name="Paolocci F."/>
            <person name="Nowrousian M."/>
            <person name="Ottonello S."/>
            <person name="Baldrian P."/>
            <person name="Spatafora J.W."/>
            <person name="Henrissat B."/>
            <person name="Nagy L.G."/>
            <person name="Aury J.M."/>
            <person name="Wincker P."/>
            <person name="Grigoriev I.V."/>
            <person name="Bonfante P."/>
            <person name="Martin F.M."/>
        </authorList>
    </citation>
    <scope>NUCLEOTIDE SEQUENCE [LARGE SCALE GENOMIC DNA]</scope>
    <source>
        <strain evidence="2 3">120613-1</strain>
    </source>
</reference>
<feature type="compositionally biased region" description="Basic residues" evidence="1">
    <location>
        <begin position="12"/>
        <end position="28"/>
    </location>
</feature>
<evidence type="ECO:0000313" key="3">
    <source>
        <dbReference type="Proteomes" id="UP000276215"/>
    </source>
</evidence>
<dbReference type="AlphaFoldDB" id="A0A3N4JGC4"/>
<sequence length="155" mass="17080">MKFSATLLLPRSIRRPRPPYKSMLRSRRPQPSNTQPSTAAQPAEQACPPPPFPPSQRSRRPPARLSWAQGHIFYENVSDGVNTRQGTQLLVENNGSDKPLYSTDAGYAVAGGIDFGPGKNTATAGTLKTMPYTYSTVLPPLAVLRDRLLEMRVLF</sequence>
<dbReference type="OrthoDB" id="1637350at2759"/>
<proteinExistence type="predicted"/>
<feature type="region of interest" description="Disordered" evidence="1">
    <location>
        <begin position="1"/>
        <end position="65"/>
    </location>
</feature>
<accession>A0A3N4JGC4</accession>
<keyword evidence="3" id="KW-1185">Reference proteome</keyword>
<dbReference type="EMBL" id="ML120405">
    <property type="protein sequence ID" value="RPA97319.1"/>
    <property type="molecule type" value="Genomic_DNA"/>
</dbReference>
<dbReference type="Proteomes" id="UP000276215">
    <property type="component" value="Unassembled WGS sequence"/>
</dbReference>
<feature type="compositionally biased region" description="Polar residues" evidence="1">
    <location>
        <begin position="29"/>
        <end position="38"/>
    </location>
</feature>
<gene>
    <name evidence="2" type="ORF">L873DRAFT_1844840</name>
</gene>
<dbReference type="STRING" id="1336337.A0A3N4JGC4"/>